<sequence>MDLKITFLTGKSILLTVNPSTTVKELKQKIAQQTEHKAEHLKLAVVNGQMLELVMDHWSLTQYKVQSGNTVTVLIRESIQVFLKNDKGKLNPYEIKHDETVKEFKQKVHHKEGIPPNQQRLFYEDQLLEDSRKWKSIVSKYMPPLFSAFSL</sequence>
<dbReference type="PANTHER" id="PTHR10666">
    <property type="entry name" value="UBIQUITIN"/>
    <property type="match status" value="1"/>
</dbReference>
<dbReference type="InterPro" id="IPR019956">
    <property type="entry name" value="Ubiquitin_dom"/>
</dbReference>
<feature type="non-terminal residue" evidence="2">
    <location>
        <position position="151"/>
    </location>
</feature>
<dbReference type="CDD" id="cd17039">
    <property type="entry name" value="Ubl_ubiquitin_like"/>
    <property type="match status" value="1"/>
</dbReference>
<evidence type="ECO:0000313" key="2">
    <source>
        <dbReference type="EMBL" id="KAG2462541.1"/>
    </source>
</evidence>
<comment type="caution">
    <text evidence="2">The sequence shown here is derived from an EMBL/GenBank/DDBJ whole genome shotgun (WGS) entry which is preliminary data.</text>
</comment>
<dbReference type="InterPro" id="IPR050158">
    <property type="entry name" value="Ubiquitin_ubiquitin-like"/>
</dbReference>
<dbReference type="InterPro" id="IPR000626">
    <property type="entry name" value="Ubiquitin-like_dom"/>
</dbReference>
<dbReference type="PRINTS" id="PR00348">
    <property type="entry name" value="UBIQUITIN"/>
</dbReference>
<keyword evidence="3" id="KW-1185">Reference proteome</keyword>
<reference evidence="2 3" key="1">
    <citation type="journal article" date="2021" name="Cell">
        <title>Tracing the genetic footprints of vertebrate landing in non-teleost ray-finned fishes.</title>
        <authorList>
            <person name="Bi X."/>
            <person name="Wang K."/>
            <person name="Yang L."/>
            <person name="Pan H."/>
            <person name="Jiang H."/>
            <person name="Wei Q."/>
            <person name="Fang M."/>
            <person name="Yu H."/>
            <person name="Zhu C."/>
            <person name="Cai Y."/>
            <person name="He Y."/>
            <person name="Gan X."/>
            <person name="Zeng H."/>
            <person name="Yu D."/>
            <person name="Zhu Y."/>
            <person name="Jiang H."/>
            <person name="Qiu Q."/>
            <person name="Yang H."/>
            <person name="Zhang Y.E."/>
            <person name="Wang W."/>
            <person name="Zhu M."/>
            <person name="He S."/>
            <person name="Zhang G."/>
        </authorList>
    </citation>
    <scope>NUCLEOTIDE SEQUENCE [LARGE SCALE GENOMIC DNA]</scope>
    <source>
        <strain evidence="2">Bchr_013</strain>
    </source>
</reference>
<organism evidence="2 3">
    <name type="scientific">Polypterus senegalus</name>
    <name type="common">Senegal bichir</name>
    <dbReference type="NCBI Taxonomy" id="55291"/>
    <lineage>
        <taxon>Eukaryota</taxon>
        <taxon>Metazoa</taxon>
        <taxon>Chordata</taxon>
        <taxon>Craniata</taxon>
        <taxon>Vertebrata</taxon>
        <taxon>Euteleostomi</taxon>
        <taxon>Actinopterygii</taxon>
        <taxon>Polypteriformes</taxon>
        <taxon>Polypteridae</taxon>
        <taxon>Polypterus</taxon>
    </lineage>
</organism>
<evidence type="ECO:0000259" key="1">
    <source>
        <dbReference type="PROSITE" id="PS50053"/>
    </source>
</evidence>
<dbReference type="SUPFAM" id="SSF54236">
    <property type="entry name" value="Ubiquitin-like"/>
    <property type="match status" value="2"/>
</dbReference>
<proteinExistence type="predicted"/>
<feature type="non-terminal residue" evidence="2">
    <location>
        <position position="1"/>
    </location>
</feature>
<dbReference type="Proteomes" id="UP000886611">
    <property type="component" value="Unassembled WGS sequence"/>
</dbReference>
<dbReference type="Pfam" id="PF00240">
    <property type="entry name" value="ubiquitin"/>
    <property type="match status" value="2"/>
</dbReference>
<dbReference type="AlphaFoldDB" id="A0A8X8BQD3"/>
<name>A0A8X8BQD3_POLSE</name>
<evidence type="ECO:0000313" key="3">
    <source>
        <dbReference type="Proteomes" id="UP000886611"/>
    </source>
</evidence>
<dbReference type="SMART" id="SM00213">
    <property type="entry name" value="UBQ"/>
    <property type="match status" value="2"/>
</dbReference>
<dbReference type="EMBL" id="JAATIS010004040">
    <property type="protein sequence ID" value="KAG2462541.1"/>
    <property type="molecule type" value="Genomic_DNA"/>
</dbReference>
<protein>
    <submittedName>
        <fullName evidence="2">ISG15 protein</fullName>
    </submittedName>
</protein>
<dbReference type="PROSITE" id="PS50053">
    <property type="entry name" value="UBIQUITIN_2"/>
    <property type="match status" value="2"/>
</dbReference>
<accession>A0A8X8BQD3</accession>
<feature type="domain" description="Ubiquitin-like" evidence="1">
    <location>
        <begin position="79"/>
        <end position="132"/>
    </location>
</feature>
<dbReference type="Gene3D" id="3.10.20.90">
    <property type="entry name" value="Phosphatidylinositol 3-kinase Catalytic Subunit, Chain A, domain 1"/>
    <property type="match status" value="2"/>
</dbReference>
<feature type="domain" description="Ubiquitin-like" evidence="1">
    <location>
        <begin position="1"/>
        <end position="77"/>
    </location>
</feature>
<gene>
    <name evidence="2" type="primary">Isg15_0</name>
    <name evidence="2" type="ORF">GTO96_0001760</name>
</gene>
<dbReference type="InterPro" id="IPR029071">
    <property type="entry name" value="Ubiquitin-like_domsf"/>
</dbReference>